<dbReference type="SUPFAM" id="SSF56112">
    <property type="entry name" value="Protein kinase-like (PK-like)"/>
    <property type="match status" value="1"/>
</dbReference>
<dbReference type="RefSeq" id="WP_345024672.1">
    <property type="nucleotide sequence ID" value="NZ_BAABDO010000132.1"/>
</dbReference>
<gene>
    <name evidence="3" type="ORF">GCM10022416_56010</name>
</gene>
<evidence type="ECO:0000259" key="2">
    <source>
        <dbReference type="PROSITE" id="PS50076"/>
    </source>
</evidence>
<proteinExistence type="predicted"/>
<dbReference type="InterPro" id="IPR011009">
    <property type="entry name" value="Kinase-like_dom_sf"/>
</dbReference>
<dbReference type="Gene3D" id="1.10.510.10">
    <property type="entry name" value="Transferase(Phosphotransferase) domain 1"/>
    <property type="match status" value="1"/>
</dbReference>
<dbReference type="EMBL" id="BAABDO010000132">
    <property type="protein sequence ID" value="GAA4155462.1"/>
    <property type="molecule type" value="Genomic_DNA"/>
</dbReference>
<dbReference type="PROSITE" id="PS50076">
    <property type="entry name" value="DNAJ_2"/>
    <property type="match status" value="1"/>
</dbReference>
<dbReference type="InterPro" id="IPR000719">
    <property type="entry name" value="Prot_kinase_dom"/>
</dbReference>
<name>A0ABP7ZEQ1_9ACTN</name>
<dbReference type="Proteomes" id="UP001500266">
    <property type="component" value="Unassembled WGS sequence"/>
</dbReference>
<comment type="caution">
    <text evidence="3">The sequence shown here is derived from an EMBL/GenBank/DDBJ whole genome shotgun (WGS) entry which is preliminary data.</text>
</comment>
<sequence length="343" mass="38158">MTTLDLDEALALLDRARTPAELFGDDPAEAPRVYRRLARVLHPDAAGGRTEDAFARLNALWRGYRGADPHTITTPRHAYRLLGRAARGDLADLYRAHDETAGLRDGEVLVKMPRDPGDSDLIEREAVALRTLREEGDRRFRPYAPTLVATFRHQDAATGARRRVNVIGRLAGFHSLAEVRAAHPGGVDPRDAAWMWRRLLVALGFAHRAGVLHGAVLPEHVLIHPEQHGLVLVDWCYSVTAGHAAGGRVPAMVDRYADWYPPEVPARRAAGPATDIHMATGCMTHLMGDRAPKAMRLFARGCRLPAQNRRPGDAWRLLAELDELLERLYGPRRFRPFAMPPAR</sequence>
<accession>A0ABP7ZEQ1</accession>
<evidence type="ECO:0000259" key="1">
    <source>
        <dbReference type="PROSITE" id="PS50011"/>
    </source>
</evidence>
<feature type="domain" description="J" evidence="2">
    <location>
        <begin position="5"/>
        <end position="101"/>
    </location>
</feature>
<evidence type="ECO:0000313" key="4">
    <source>
        <dbReference type="Proteomes" id="UP001500266"/>
    </source>
</evidence>
<dbReference type="InterPro" id="IPR001623">
    <property type="entry name" value="DnaJ_domain"/>
</dbReference>
<evidence type="ECO:0008006" key="5">
    <source>
        <dbReference type="Google" id="ProtNLM"/>
    </source>
</evidence>
<reference evidence="4" key="1">
    <citation type="journal article" date="2019" name="Int. J. Syst. Evol. Microbiol.">
        <title>The Global Catalogue of Microorganisms (GCM) 10K type strain sequencing project: providing services to taxonomists for standard genome sequencing and annotation.</title>
        <authorList>
            <consortium name="The Broad Institute Genomics Platform"/>
            <consortium name="The Broad Institute Genome Sequencing Center for Infectious Disease"/>
            <person name="Wu L."/>
            <person name="Ma J."/>
        </authorList>
    </citation>
    <scope>NUCLEOTIDE SEQUENCE [LARGE SCALE GENOMIC DNA]</scope>
    <source>
        <strain evidence="4">JCM 17316</strain>
    </source>
</reference>
<evidence type="ECO:0000313" key="3">
    <source>
        <dbReference type="EMBL" id="GAA4155462.1"/>
    </source>
</evidence>
<organism evidence="3 4">
    <name type="scientific">Actinomadura keratinilytica</name>
    <dbReference type="NCBI Taxonomy" id="547461"/>
    <lineage>
        <taxon>Bacteria</taxon>
        <taxon>Bacillati</taxon>
        <taxon>Actinomycetota</taxon>
        <taxon>Actinomycetes</taxon>
        <taxon>Streptosporangiales</taxon>
        <taxon>Thermomonosporaceae</taxon>
        <taxon>Actinomadura</taxon>
    </lineage>
</organism>
<feature type="domain" description="Protein kinase" evidence="1">
    <location>
        <begin position="79"/>
        <end position="343"/>
    </location>
</feature>
<protein>
    <recommendedName>
        <fullName evidence="5">Molecular chaperone DnaJ</fullName>
    </recommendedName>
</protein>
<dbReference type="PROSITE" id="PS50011">
    <property type="entry name" value="PROTEIN_KINASE_DOM"/>
    <property type="match status" value="1"/>
</dbReference>
<keyword evidence="4" id="KW-1185">Reference proteome</keyword>